<comment type="subcellular location">
    <subcellularLocation>
        <location evidence="1">Membrane</location>
        <topology evidence="1">Multi-pass membrane protein</topology>
    </subcellularLocation>
</comment>
<feature type="transmembrane region" description="Helical" evidence="6">
    <location>
        <begin position="45"/>
        <end position="63"/>
    </location>
</feature>
<keyword evidence="4 6" id="KW-1133">Transmembrane helix</keyword>
<reference evidence="7" key="1">
    <citation type="submission" date="2021-05" db="EMBL/GenBank/DDBJ databases">
        <authorList>
            <person name="Pietrasiak N."/>
            <person name="Ward R."/>
            <person name="Stajich J.E."/>
            <person name="Kurbessoian T."/>
        </authorList>
    </citation>
    <scope>NUCLEOTIDE SEQUENCE</scope>
    <source>
        <strain evidence="7">UHER 2000/2452</strain>
    </source>
</reference>
<sequence>MIKPWMIIGGITFALALAIGSMVRPKGVQWFNRLRRPDWLTFEKAIPVIWTFVFACGAGSASLVWDQEPGSSQTWLLMGLYLLLELVTLAYSPVMLGMQSLKVGTIIGGSGAILAVILAILVAQISSTALILLIPYLLWSPIGTYTTWAMSLLNPQDV</sequence>
<dbReference type="AlphaFoldDB" id="A0A951QEU3"/>
<feature type="transmembrane region" description="Helical" evidence="6">
    <location>
        <begin position="106"/>
        <end position="139"/>
    </location>
</feature>
<evidence type="ECO:0000256" key="6">
    <source>
        <dbReference type="SAM" id="Phobius"/>
    </source>
</evidence>
<feature type="transmembrane region" description="Helical" evidence="6">
    <location>
        <begin position="75"/>
        <end position="94"/>
    </location>
</feature>
<evidence type="ECO:0000313" key="8">
    <source>
        <dbReference type="Proteomes" id="UP000757435"/>
    </source>
</evidence>
<gene>
    <name evidence="7" type="ORF">KME15_15565</name>
</gene>
<dbReference type="GO" id="GO:0016020">
    <property type="term" value="C:membrane"/>
    <property type="evidence" value="ECO:0007669"/>
    <property type="project" value="UniProtKB-SubCell"/>
</dbReference>
<dbReference type="GO" id="GO:0033013">
    <property type="term" value="P:tetrapyrrole metabolic process"/>
    <property type="evidence" value="ECO:0007669"/>
    <property type="project" value="UniProtKB-ARBA"/>
</dbReference>
<proteinExistence type="inferred from homology"/>
<evidence type="ECO:0000256" key="5">
    <source>
        <dbReference type="ARBA" id="ARBA00023136"/>
    </source>
</evidence>
<dbReference type="PIRSF" id="PIRSF005859">
    <property type="entry name" value="PBR"/>
    <property type="match status" value="1"/>
</dbReference>
<evidence type="ECO:0000256" key="3">
    <source>
        <dbReference type="ARBA" id="ARBA00022692"/>
    </source>
</evidence>
<comment type="caution">
    <text evidence="7">The sequence shown here is derived from an EMBL/GenBank/DDBJ whole genome shotgun (WGS) entry which is preliminary data.</text>
</comment>
<name>A0A951QEU3_9CYAN</name>
<dbReference type="CDD" id="cd15904">
    <property type="entry name" value="TSPO_MBR"/>
    <property type="match status" value="1"/>
</dbReference>
<accession>A0A951QEU3</accession>
<dbReference type="Pfam" id="PF03073">
    <property type="entry name" value="TspO_MBR"/>
    <property type="match status" value="1"/>
</dbReference>
<evidence type="ECO:0000256" key="2">
    <source>
        <dbReference type="ARBA" id="ARBA00007524"/>
    </source>
</evidence>
<dbReference type="InterPro" id="IPR004307">
    <property type="entry name" value="TspO_MBR"/>
</dbReference>
<keyword evidence="5 6" id="KW-0472">Membrane</keyword>
<protein>
    <submittedName>
        <fullName evidence="7">Tryptophan-rich sensory protein</fullName>
    </submittedName>
</protein>
<dbReference type="Gene3D" id="1.20.1260.100">
    <property type="entry name" value="TspO/MBR protein"/>
    <property type="match status" value="1"/>
</dbReference>
<evidence type="ECO:0000256" key="4">
    <source>
        <dbReference type="ARBA" id="ARBA00022989"/>
    </source>
</evidence>
<dbReference type="PANTHER" id="PTHR10057">
    <property type="entry name" value="PERIPHERAL-TYPE BENZODIAZEPINE RECEPTOR"/>
    <property type="match status" value="1"/>
</dbReference>
<feature type="transmembrane region" description="Helical" evidence="6">
    <location>
        <begin position="6"/>
        <end position="24"/>
    </location>
</feature>
<dbReference type="EMBL" id="JAHHHD010000017">
    <property type="protein sequence ID" value="MBW4660093.1"/>
    <property type="molecule type" value="Genomic_DNA"/>
</dbReference>
<keyword evidence="3 6" id="KW-0812">Transmembrane</keyword>
<dbReference type="Proteomes" id="UP000757435">
    <property type="component" value="Unassembled WGS sequence"/>
</dbReference>
<reference evidence="7" key="2">
    <citation type="journal article" date="2022" name="Microbiol. Resour. Announc.">
        <title>Metagenome Sequencing to Explore Phylogenomics of Terrestrial Cyanobacteria.</title>
        <authorList>
            <person name="Ward R.D."/>
            <person name="Stajich J.E."/>
            <person name="Johansen J.R."/>
            <person name="Huntemann M."/>
            <person name="Clum A."/>
            <person name="Foster B."/>
            <person name="Foster B."/>
            <person name="Roux S."/>
            <person name="Palaniappan K."/>
            <person name="Varghese N."/>
            <person name="Mukherjee S."/>
            <person name="Reddy T.B.K."/>
            <person name="Daum C."/>
            <person name="Copeland A."/>
            <person name="Chen I.A."/>
            <person name="Ivanova N.N."/>
            <person name="Kyrpides N.C."/>
            <person name="Shapiro N."/>
            <person name="Eloe-Fadrosh E.A."/>
            <person name="Pietrasiak N."/>
        </authorList>
    </citation>
    <scope>NUCLEOTIDE SEQUENCE</scope>
    <source>
        <strain evidence="7">UHER 2000/2452</strain>
    </source>
</reference>
<organism evidence="7 8">
    <name type="scientific">Drouetiella hepatica Uher 2000/2452</name>
    <dbReference type="NCBI Taxonomy" id="904376"/>
    <lineage>
        <taxon>Bacteria</taxon>
        <taxon>Bacillati</taxon>
        <taxon>Cyanobacteriota</taxon>
        <taxon>Cyanophyceae</taxon>
        <taxon>Oculatellales</taxon>
        <taxon>Oculatellaceae</taxon>
        <taxon>Drouetiella</taxon>
    </lineage>
</organism>
<comment type="similarity">
    <text evidence="2">Belongs to the TspO/BZRP family.</text>
</comment>
<evidence type="ECO:0000256" key="1">
    <source>
        <dbReference type="ARBA" id="ARBA00004141"/>
    </source>
</evidence>
<evidence type="ECO:0000313" key="7">
    <source>
        <dbReference type="EMBL" id="MBW4660093.1"/>
    </source>
</evidence>
<dbReference type="PANTHER" id="PTHR10057:SF0">
    <property type="entry name" value="TRANSLOCATOR PROTEIN"/>
    <property type="match status" value="1"/>
</dbReference>
<dbReference type="InterPro" id="IPR038330">
    <property type="entry name" value="TspO/MBR-related_sf"/>
</dbReference>